<dbReference type="EMBL" id="CACTIH010003669">
    <property type="protein sequence ID" value="CAA2981366.1"/>
    <property type="molecule type" value="Genomic_DNA"/>
</dbReference>
<name>A0A8S0RN84_OLEEU</name>
<sequence length="138" mass="15480">MAFSPAASYRIRTHLPSSADSYALLPLKVDKITPPCDLNPKPHSIFCTLAKQQPMAMTEQQLEPVVMQRPDSFGRFGMFGGKYVPETLMYALTELETAFKSLASDQEFQLAQFLFVGKLREKAKDCFWVLPFVVVAIG</sequence>
<protein>
    <submittedName>
        <fullName evidence="1">Tryptophan synthase beta chain 1</fullName>
    </submittedName>
</protein>
<dbReference type="InterPro" id="IPR036052">
    <property type="entry name" value="TrpB-like_PALP_sf"/>
</dbReference>
<gene>
    <name evidence="1" type="ORF">OLEA9_A047872</name>
</gene>
<proteinExistence type="predicted"/>
<comment type="caution">
    <text evidence="1">The sequence shown here is derived from an EMBL/GenBank/DDBJ whole genome shotgun (WGS) entry which is preliminary data.</text>
</comment>
<accession>A0A8S0RN84</accession>
<dbReference type="Gene3D" id="3.40.50.1100">
    <property type="match status" value="1"/>
</dbReference>
<evidence type="ECO:0000313" key="2">
    <source>
        <dbReference type="Proteomes" id="UP000594638"/>
    </source>
</evidence>
<dbReference type="Gramene" id="OE9A047872T1">
    <property type="protein sequence ID" value="OE9A047872C1"/>
    <property type="gene ID" value="OE9A047872"/>
</dbReference>
<reference evidence="1 2" key="1">
    <citation type="submission" date="2019-12" db="EMBL/GenBank/DDBJ databases">
        <authorList>
            <person name="Alioto T."/>
            <person name="Alioto T."/>
            <person name="Gomez Garrido J."/>
        </authorList>
    </citation>
    <scope>NUCLEOTIDE SEQUENCE [LARGE SCALE GENOMIC DNA]</scope>
</reference>
<keyword evidence="2" id="KW-1185">Reference proteome</keyword>
<dbReference type="AlphaFoldDB" id="A0A8S0RN84"/>
<evidence type="ECO:0000313" key="1">
    <source>
        <dbReference type="EMBL" id="CAA2981366.1"/>
    </source>
</evidence>
<dbReference type="Proteomes" id="UP000594638">
    <property type="component" value="Unassembled WGS sequence"/>
</dbReference>
<dbReference type="OrthoDB" id="1742582at2759"/>
<organism evidence="1 2">
    <name type="scientific">Olea europaea subsp. europaea</name>
    <dbReference type="NCBI Taxonomy" id="158383"/>
    <lineage>
        <taxon>Eukaryota</taxon>
        <taxon>Viridiplantae</taxon>
        <taxon>Streptophyta</taxon>
        <taxon>Embryophyta</taxon>
        <taxon>Tracheophyta</taxon>
        <taxon>Spermatophyta</taxon>
        <taxon>Magnoliopsida</taxon>
        <taxon>eudicotyledons</taxon>
        <taxon>Gunneridae</taxon>
        <taxon>Pentapetalae</taxon>
        <taxon>asterids</taxon>
        <taxon>lamiids</taxon>
        <taxon>Lamiales</taxon>
        <taxon>Oleaceae</taxon>
        <taxon>Oleeae</taxon>
        <taxon>Olea</taxon>
    </lineage>
</organism>